<feature type="compositionally biased region" description="Low complexity" evidence="7">
    <location>
        <begin position="93"/>
        <end position="107"/>
    </location>
</feature>
<keyword evidence="3" id="KW-0805">Transcription regulation</keyword>
<keyword evidence="5" id="KW-0539">Nucleus</keyword>
<evidence type="ECO:0000256" key="5">
    <source>
        <dbReference type="ARBA" id="ARBA00023242"/>
    </source>
</evidence>
<feature type="domain" description="TAFII28-like protein" evidence="8">
    <location>
        <begin position="247"/>
        <end position="331"/>
    </location>
</feature>
<dbReference type="OrthoDB" id="28335at2759"/>
<evidence type="ECO:0000259" key="8">
    <source>
        <dbReference type="Pfam" id="PF04719"/>
    </source>
</evidence>
<dbReference type="CDD" id="cd08048">
    <property type="entry name" value="HFD_TAF11"/>
    <property type="match status" value="1"/>
</dbReference>
<dbReference type="PANTHER" id="PTHR13218">
    <property type="entry name" value="TRANSCRIPTION INITIATION FACTOR TFIID SUBUNIT 11-RELATED"/>
    <property type="match status" value="1"/>
</dbReference>
<evidence type="ECO:0000256" key="7">
    <source>
        <dbReference type="SAM" id="MobiDB-lite"/>
    </source>
</evidence>
<keyword evidence="10" id="KW-1185">Reference proteome</keyword>
<evidence type="ECO:0000256" key="2">
    <source>
        <dbReference type="ARBA" id="ARBA00009788"/>
    </source>
</evidence>
<comment type="caution">
    <text evidence="9">The sequence shown here is derived from an EMBL/GenBank/DDBJ whole genome shotgun (WGS) entry which is preliminary data.</text>
</comment>
<organism evidence="9 10">
    <name type="scientific">Tricholomella constricta</name>
    <dbReference type="NCBI Taxonomy" id="117010"/>
    <lineage>
        <taxon>Eukaryota</taxon>
        <taxon>Fungi</taxon>
        <taxon>Dikarya</taxon>
        <taxon>Basidiomycota</taxon>
        <taxon>Agaricomycotina</taxon>
        <taxon>Agaricomycetes</taxon>
        <taxon>Agaricomycetidae</taxon>
        <taxon>Agaricales</taxon>
        <taxon>Tricholomatineae</taxon>
        <taxon>Lyophyllaceae</taxon>
        <taxon>Tricholomella</taxon>
    </lineage>
</organism>
<dbReference type="GO" id="GO:0051123">
    <property type="term" value="P:RNA polymerase II preinitiation complex assembly"/>
    <property type="evidence" value="ECO:0007669"/>
    <property type="project" value="InterPro"/>
</dbReference>
<feature type="compositionally biased region" description="Polar residues" evidence="7">
    <location>
        <begin position="118"/>
        <end position="133"/>
    </location>
</feature>
<evidence type="ECO:0000256" key="4">
    <source>
        <dbReference type="ARBA" id="ARBA00023163"/>
    </source>
</evidence>
<dbReference type="GO" id="GO:0005669">
    <property type="term" value="C:transcription factor TFIID complex"/>
    <property type="evidence" value="ECO:0007669"/>
    <property type="project" value="InterPro"/>
</dbReference>
<dbReference type="PANTHER" id="PTHR13218:SF8">
    <property type="entry name" value="TRANSCRIPTION INITIATION FACTOR TFIID SUBUNIT 11"/>
    <property type="match status" value="1"/>
</dbReference>
<name>A0A8H5HSJ0_9AGAR</name>
<keyword evidence="4" id="KW-0804">Transcription</keyword>
<evidence type="ECO:0000313" key="10">
    <source>
        <dbReference type="Proteomes" id="UP000565441"/>
    </source>
</evidence>
<feature type="region of interest" description="Disordered" evidence="7">
    <location>
        <begin position="93"/>
        <end position="137"/>
    </location>
</feature>
<evidence type="ECO:0000256" key="1">
    <source>
        <dbReference type="ARBA" id="ARBA00004123"/>
    </source>
</evidence>
<dbReference type="EMBL" id="JAACJP010000001">
    <property type="protein sequence ID" value="KAF5388429.1"/>
    <property type="molecule type" value="Genomic_DNA"/>
</dbReference>
<dbReference type="GO" id="GO:0016251">
    <property type="term" value="F:RNA polymerase II general transcription initiation factor activity"/>
    <property type="evidence" value="ECO:0007669"/>
    <property type="project" value="TreeGrafter"/>
</dbReference>
<reference evidence="9 10" key="1">
    <citation type="journal article" date="2020" name="ISME J.">
        <title>Uncovering the hidden diversity of litter-decomposition mechanisms in mushroom-forming fungi.</title>
        <authorList>
            <person name="Floudas D."/>
            <person name="Bentzer J."/>
            <person name="Ahren D."/>
            <person name="Johansson T."/>
            <person name="Persson P."/>
            <person name="Tunlid A."/>
        </authorList>
    </citation>
    <scope>NUCLEOTIDE SEQUENCE [LARGE SCALE GENOMIC DNA]</scope>
    <source>
        <strain evidence="9 10">CBS 661.87</strain>
    </source>
</reference>
<comment type="similarity">
    <text evidence="2">Belongs to the TAF11 family.</text>
</comment>
<dbReference type="InterPro" id="IPR009072">
    <property type="entry name" value="Histone-fold"/>
</dbReference>
<comment type="subcellular location">
    <subcellularLocation>
        <location evidence="1">Nucleus</location>
    </subcellularLocation>
</comment>
<protein>
    <recommendedName>
        <fullName evidence="6">Transcription initiation factor TFIID subunit 11</fullName>
    </recommendedName>
</protein>
<dbReference type="InterPro" id="IPR006809">
    <property type="entry name" value="TAFII28_dom"/>
</dbReference>
<gene>
    <name evidence="9" type="ORF">D9615_000841</name>
</gene>
<feature type="region of interest" description="Disordered" evidence="7">
    <location>
        <begin position="1"/>
        <end position="79"/>
    </location>
</feature>
<proteinExistence type="inferred from homology"/>
<evidence type="ECO:0000256" key="6">
    <source>
        <dbReference type="ARBA" id="ARBA00072882"/>
    </source>
</evidence>
<dbReference type="Pfam" id="PF04719">
    <property type="entry name" value="TAFII28"/>
    <property type="match status" value="1"/>
</dbReference>
<evidence type="ECO:0000313" key="9">
    <source>
        <dbReference type="EMBL" id="KAF5388429.1"/>
    </source>
</evidence>
<feature type="compositionally biased region" description="Polar residues" evidence="7">
    <location>
        <begin position="57"/>
        <end position="73"/>
    </location>
</feature>
<dbReference type="SUPFAM" id="SSF47113">
    <property type="entry name" value="Histone-fold"/>
    <property type="match status" value="1"/>
</dbReference>
<dbReference type="InterPro" id="IPR045127">
    <property type="entry name" value="TAF11-like"/>
</dbReference>
<accession>A0A8H5HSJ0</accession>
<sequence>MNPPSTPFNTAQSPIPDTPGFNALATPTPAARGRPRGALSGTGAKRGRKPRGGATGVGTTTPRMTPQETQGGSKSPAFATPQFSHVHWAMPGQAQAGSSGAGASASGSGSGTGRAGTPSTPYASGLATPQGQQTASTSYSAGATTAISTAPTASLNYAMPSGAGPASTAPALNTAGLISMSGLSAPITPIGSGATVGLGPGAIPLQRPPGMGDEDGDGEDEMLPAMADDDYSAQLSWQSQSKDNLKVLMENFSPEQYERFEAYRRHALPKHAVRKVIQQTLGQQVSQPVAQIVAGFAKVFVGEMVEKARAVQTRRGETGPLSPDHLREAYRIYQAETGRVGAARPLRSKRLFVR</sequence>
<dbReference type="AlphaFoldDB" id="A0A8H5HSJ0"/>
<dbReference type="FunFam" id="1.10.20.10:FF:000061">
    <property type="entry name" value="TFIID subunit"/>
    <property type="match status" value="1"/>
</dbReference>
<dbReference type="Proteomes" id="UP000565441">
    <property type="component" value="Unassembled WGS sequence"/>
</dbReference>
<evidence type="ECO:0000256" key="3">
    <source>
        <dbReference type="ARBA" id="ARBA00023015"/>
    </source>
</evidence>
<dbReference type="Gene3D" id="1.10.20.10">
    <property type="entry name" value="Histone, subunit A"/>
    <property type="match status" value="1"/>
</dbReference>
<dbReference type="GO" id="GO:0046982">
    <property type="term" value="F:protein heterodimerization activity"/>
    <property type="evidence" value="ECO:0007669"/>
    <property type="project" value="InterPro"/>
</dbReference>